<feature type="transmembrane region" description="Helical" evidence="1">
    <location>
        <begin position="222"/>
        <end position="245"/>
    </location>
</feature>
<sequence length="330" mass="35751">MNAPAKSISPVSTFKWLLKREFWEHRGGFLWAPVITGGIVATLYTVLSIIGSIAGRNHGGGVRLNDVQWEGQANNAHQIIGAVGDGTMLAGVILACIVVGFVVFFYALGALYDDRRDRSVLFWKSLPLSDTGTVLSKAAWALLLAPLLAIGIGLLIGLALWVVTALTLSVNGIPQSTAVFTESHPLRIIGMVLAALPVQVMWSLPAIGWLMLCSAWARSKPFLWAVLIPILGCVMASMMGILPMLDVNHNLIWYTVVYRGLLSVLPGSWGPVLNEQVAETHISGPQDLVNAIHLGDSWVLFRDPDIWIGAAVGVAFIVAAIYVRRWRDEA</sequence>
<proteinExistence type="predicted"/>
<feature type="transmembrane region" description="Helical" evidence="1">
    <location>
        <begin position="306"/>
        <end position="323"/>
    </location>
</feature>
<keyword evidence="1" id="KW-0812">Transmembrane</keyword>
<name>A0AA46PQG9_9XANT</name>
<evidence type="ECO:0000313" key="3">
    <source>
        <dbReference type="Proteomes" id="UP001164392"/>
    </source>
</evidence>
<organism evidence="2 3">
    <name type="scientific">Xanthomonas sacchari</name>
    <dbReference type="NCBI Taxonomy" id="56458"/>
    <lineage>
        <taxon>Bacteria</taxon>
        <taxon>Pseudomonadati</taxon>
        <taxon>Pseudomonadota</taxon>
        <taxon>Gammaproteobacteria</taxon>
        <taxon>Lysobacterales</taxon>
        <taxon>Lysobacteraceae</taxon>
        <taxon>Xanthomonas</taxon>
    </lineage>
</organism>
<evidence type="ECO:0000313" key="2">
    <source>
        <dbReference type="EMBL" id="UYK87252.1"/>
    </source>
</evidence>
<keyword evidence="1" id="KW-1133">Transmembrane helix</keyword>
<feature type="transmembrane region" description="Helical" evidence="1">
    <location>
        <begin position="188"/>
        <end position="210"/>
    </location>
</feature>
<dbReference type="Proteomes" id="UP001164392">
    <property type="component" value="Chromosome"/>
</dbReference>
<dbReference type="AlphaFoldDB" id="A0AA46PQG9"/>
<dbReference type="EMBL" id="CP099534">
    <property type="protein sequence ID" value="UYK87252.1"/>
    <property type="molecule type" value="Genomic_DNA"/>
</dbReference>
<dbReference type="RefSeq" id="WP_043092173.1">
    <property type="nucleotide sequence ID" value="NZ_CP010409.1"/>
</dbReference>
<feature type="transmembrane region" description="Helical" evidence="1">
    <location>
        <begin position="88"/>
        <end position="112"/>
    </location>
</feature>
<keyword evidence="1" id="KW-0472">Membrane</keyword>
<accession>A0AA46PQG9</accession>
<feature type="transmembrane region" description="Helical" evidence="1">
    <location>
        <begin position="29"/>
        <end position="54"/>
    </location>
</feature>
<gene>
    <name evidence="2" type="ORF">NG824_12095</name>
</gene>
<reference evidence="2" key="1">
    <citation type="submission" date="2022-06" db="EMBL/GenBank/DDBJ databases">
        <title>Dynamics of rice microbiomes reveals core vertical transmitted seed endophytes.</title>
        <authorList>
            <person name="Liao K."/>
            <person name="Zhang X."/>
        </authorList>
    </citation>
    <scope>NUCLEOTIDE SEQUENCE</scope>
    <source>
        <strain evidence="2">JR3-14</strain>
    </source>
</reference>
<feature type="transmembrane region" description="Helical" evidence="1">
    <location>
        <begin position="139"/>
        <end position="168"/>
    </location>
</feature>
<protein>
    <submittedName>
        <fullName evidence="2">ABC transporter permease</fullName>
    </submittedName>
</protein>
<dbReference type="KEGG" id="xsa:SB85_03455"/>
<evidence type="ECO:0000256" key="1">
    <source>
        <dbReference type="SAM" id="Phobius"/>
    </source>
</evidence>